<gene>
    <name evidence="3" type="ORF">AVT10_00420</name>
</gene>
<reference evidence="4" key="1">
    <citation type="submission" date="2016-01" db="EMBL/GenBank/DDBJ databases">
        <title>Draft genome of Chromobacterium sp. F49.</title>
        <authorList>
            <person name="Hong K.W."/>
        </authorList>
    </citation>
    <scope>NUCLEOTIDE SEQUENCE [LARGE SCALE GENOMIC DNA]</scope>
    <source>
        <strain evidence="4">CN3</strain>
    </source>
</reference>
<feature type="coiled-coil region" evidence="1">
    <location>
        <begin position="57"/>
        <end position="88"/>
    </location>
</feature>
<protein>
    <submittedName>
        <fullName evidence="3">Heavy metal resistance protein</fullName>
    </submittedName>
</protein>
<evidence type="ECO:0000313" key="4">
    <source>
        <dbReference type="Proteomes" id="UP000076609"/>
    </source>
</evidence>
<accession>A0ABR5YGQ9</accession>
<keyword evidence="2" id="KW-0812">Transmembrane</keyword>
<dbReference type="Proteomes" id="UP000076609">
    <property type="component" value="Unassembled WGS sequence"/>
</dbReference>
<organism evidence="3 4">
    <name type="scientific">Sphingomonas hankookensis</name>
    <dbReference type="NCBI Taxonomy" id="563996"/>
    <lineage>
        <taxon>Bacteria</taxon>
        <taxon>Pseudomonadati</taxon>
        <taxon>Pseudomonadota</taxon>
        <taxon>Alphaproteobacteria</taxon>
        <taxon>Sphingomonadales</taxon>
        <taxon>Sphingomonadaceae</taxon>
        <taxon>Sphingomonas</taxon>
    </lineage>
</organism>
<comment type="caution">
    <text evidence="3">The sequence shown here is derived from an EMBL/GenBank/DDBJ whole genome shotgun (WGS) entry which is preliminary data.</text>
</comment>
<dbReference type="RefSeq" id="WP_066686836.1">
    <property type="nucleotide sequence ID" value="NZ_CP117025.1"/>
</dbReference>
<keyword evidence="2" id="KW-0472">Membrane</keyword>
<sequence length="146" mass="15838">MTRGRWTALVAVVAFLAAIGGVFVGRVLIPARHAQTSELHALLHHDLKLDASQEASIEQLEREFAGKRKSLEAELRADNARLAAAIEAEHGNGPKVAAAVDASHRAMGELQKATLTHVFAMREVLRPEQRAAFDRAVTKSLTTGDR</sequence>
<evidence type="ECO:0000256" key="1">
    <source>
        <dbReference type="SAM" id="Coils"/>
    </source>
</evidence>
<evidence type="ECO:0000313" key="3">
    <source>
        <dbReference type="EMBL" id="KZE18555.1"/>
    </source>
</evidence>
<feature type="transmembrane region" description="Helical" evidence="2">
    <location>
        <begin position="6"/>
        <end position="29"/>
    </location>
</feature>
<keyword evidence="4" id="KW-1185">Reference proteome</keyword>
<dbReference type="Pfam" id="PF13801">
    <property type="entry name" value="Metal_resist"/>
    <property type="match status" value="1"/>
</dbReference>
<evidence type="ECO:0000256" key="2">
    <source>
        <dbReference type="SAM" id="Phobius"/>
    </source>
</evidence>
<dbReference type="InterPro" id="IPR025961">
    <property type="entry name" value="Metal_resist"/>
</dbReference>
<proteinExistence type="predicted"/>
<name>A0ABR5YGQ9_9SPHN</name>
<keyword evidence="2" id="KW-1133">Transmembrane helix</keyword>
<dbReference type="Gene3D" id="1.20.120.1490">
    <property type="match status" value="1"/>
</dbReference>
<dbReference type="EMBL" id="LQQO01000001">
    <property type="protein sequence ID" value="KZE18555.1"/>
    <property type="molecule type" value="Genomic_DNA"/>
</dbReference>
<keyword evidence="1" id="KW-0175">Coiled coil</keyword>